<keyword evidence="3" id="KW-1185">Reference proteome</keyword>
<name>A0A9N8EQ69_9STRA</name>
<sequence length="282" mass="31680">MISIQVSVQHPTTMIQAHIKLGVPRSCGSTSVSTPSAQPNMPLTDYLSPTESMGKLPPLVDPLMSTFALEQRLLALRSLKRSSCSDTDDCFFPPSKRSRRTSATTSLIEFPSILDFSSSSSSSTSSPPAPTKKSVRFASQEPTDIISQNDDNYDCEARWYSRAEYNAFRQDMRQNFFMHSMYMRRNSLPRTQYDSIPRPPKDLCIRGLEKFCFHDVVGKDARKLRLQAVLDQQGVQQALGNDDPMAIRVVAELHSQKVCQQALARAADDFRAVLYGWSRKSI</sequence>
<comment type="caution">
    <text evidence="2">The sequence shown here is derived from an EMBL/GenBank/DDBJ whole genome shotgun (WGS) entry which is preliminary data.</text>
</comment>
<proteinExistence type="predicted"/>
<gene>
    <name evidence="2" type="ORF">SEMRO_1653_G288870.1</name>
</gene>
<dbReference type="AlphaFoldDB" id="A0A9N8EQ69"/>
<feature type="region of interest" description="Disordered" evidence="1">
    <location>
        <begin position="116"/>
        <end position="143"/>
    </location>
</feature>
<evidence type="ECO:0000313" key="3">
    <source>
        <dbReference type="Proteomes" id="UP001153069"/>
    </source>
</evidence>
<evidence type="ECO:0000313" key="2">
    <source>
        <dbReference type="EMBL" id="CAB9525276.1"/>
    </source>
</evidence>
<feature type="compositionally biased region" description="Low complexity" evidence="1">
    <location>
        <begin position="117"/>
        <end position="126"/>
    </location>
</feature>
<dbReference type="EMBL" id="CAICTM010001651">
    <property type="protein sequence ID" value="CAB9525276.1"/>
    <property type="molecule type" value="Genomic_DNA"/>
</dbReference>
<organism evidence="2 3">
    <name type="scientific">Seminavis robusta</name>
    <dbReference type="NCBI Taxonomy" id="568900"/>
    <lineage>
        <taxon>Eukaryota</taxon>
        <taxon>Sar</taxon>
        <taxon>Stramenopiles</taxon>
        <taxon>Ochrophyta</taxon>
        <taxon>Bacillariophyta</taxon>
        <taxon>Bacillariophyceae</taxon>
        <taxon>Bacillariophycidae</taxon>
        <taxon>Naviculales</taxon>
        <taxon>Naviculaceae</taxon>
        <taxon>Seminavis</taxon>
    </lineage>
</organism>
<reference evidence="2" key="1">
    <citation type="submission" date="2020-06" db="EMBL/GenBank/DDBJ databases">
        <authorList>
            <consortium name="Plant Systems Biology data submission"/>
        </authorList>
    </citation>
    <scope>NUCLEOTIDE SEQUENCE</scope>
    <source>
        <strain evidence="2">D6</strain>
    </source>
</reference>
<evidence type="ECO:0000256" key="1">
    <source>
        <dbReference type="SAM" id="MobiDB-lite"/>
    </source>
</evidence>
<dbReference type="Proteomes" id="UP001153069">
    <property type="component" value="Unassembled WGS sequence"/>
</dbReference>
<accession>A0A9N8EQ69</accession>
<protein>
    <submittedName>
        <fullName evidence="2">Uncharacterized protein</fullName>
    </submittedName>
</protein>